<dbReference type="STRING" id="33038.GCA_900067245_00873"/>
<dbReference type="Proteomes" id="UP000285610">
    <property type="component" value="Unassembled WGS sequence"/>
</dbReference>
<dbReference type="EMBL" id="JAQMLA010000055">
    <property type="protein sequence ID" value="MDB8687936.1"/>
    <property type="molecule type" value="Genomic_DNA"/>
</dbReference>
<evidence type="ECO:0000313" key="12">
    <source>
        <dbReference type="EMBL" id="RGQ65291.1"/>
    </source>
</evidence>
<dbReference type="EMBL" id="JAAIRY010000018">
    <property type="protein sequence ID" value="NSI65773.1"/>
    <property type="molecule type" value="Genomic_DNA"/>
</dbReference>
<evidence type="ECO:0000259" key="1">
    <source>
        <dbReference type="Pfam" id="PF00126"/>
    </source>
</evidence>
<evidence type="ECO:0000313" key="8">
    <source>
        <dbReference type="EMBL" id="NSI57847.1"/>
    </source>
</evidence>
<dbReference type="InterPro" id="IPR036388">
    <property type="entry name" value="WH-like_DNA-bd_sf"/>
</dbReference>
<dbReference type="RefSeq" id="WP_004843104.1">
    <property type="nucleotide sequence ID" value="NZ_AP031446.1"/>
</dbReference>
<dbReference type="EMBL" id="QRWQ01000019">
    <property type="protein sequence ID" value="RGT36315.1"/>
    <property type="molecule type" value="Genomic_DNA"/>
</dbReference>
<evidence type="ECO:0000313" key="17">
    <source>
        <dbReference type="Proteomes" id="UP000260808"/>
    </source>
</evidence>
<dbReference type="Proteomes" id="UP000283834">
    <property type="component" value="Unassembled WGS sequence"/>
</dbReference>
<evidence type="ECO:0000313" key="5">
    <source>
        <dbReference type="EMBL" id="MDB8687936.1"/>
    </source>
</evidence>
<evidence type="ECO:0000313" key="13">
    <source>
        <dbReference type="EMBL" id="RGT36315.1"/>
    </source>
</evidence>
<dbReference type="Proteomes" id="UP001297422">
    <property type="component" value="Unassembled WGS sequence"/>
</dbReference>
<dbReference type="Proteomes" id="UP001297370">
    <property type="component" value="Unassembled WGS sequence"/>
</dbReference>
<dbReference type="SUPFAM" id="SSF46785">
    <property type="entry name" value="Winged helix' DNA-binding domain"/>
    <property type="match status" value="1"/>
</dbReference>
<evidence type="ECO:0000313" key="14">
    <source>
        <dbReference type="EMBL" id="RHJ12649.1"/>
    </source>
</evidence>
<evidence type="ECO:0000313" key="9">
    <source>
        <dbReference type="EMBL" id="NSI65773.1"/>
    </source>
</evidence>
<dbReference type="EMBL" id="QRTJ01000026">
    <property type="protein sequence ID" value="RGQ65291.1"/>
    <property type="molecule type" value="Genomic_DNA"/>
</dbReference>
<dbReference type="Proteomes" id="UP001296581">
    <property type="component" value="Unassembled WGS sequence"/>
</dbReference>
<reference evidence="5" key="8">
    <citation type="submission" date="2023-01" db="EMBL/GenBank/DDBJ databases">
        <title>Human gut microbiome strain richness.</title>
        <authorList>
            <person name="Chen-Liaw A."/>
        </authorList>
    </citation>
    <scope>NUCLEOTIDE SEQUENCE</scope>
    <source>
        <strain evidence="5">RTP21484st1_H11_RTP21484_190118</strain>
    </source>
</reference>
<evidence type="ECO:0000313" key="18">
    <source>
        <dbReference type="Proteomes" id="UP000283834"/>
    </source>
</evidence>
<comment type="caution">
    <text evidence="11">The sequence shown here is derived from an EMBL/GenBank/DDBJ whole genome shotgun (WGS) entry which is preliminary data.</text>
</comment>
<dbReference type="EMBL" id="QRQE01000043">
    <property type="protein sequence ID" value="RHM71782.1"/>
    <property type="molecule type" value="Genomic_DNA"/>
</dbReference>
<dbReference type="Proteomes" id="UP001296643">
    <property type="component" value="Unassembled WGS sequence"/>
</dbReference>
<evidence type="ECO:0000313" key="7">
    <source>
        <dbReference type="EMBL" id="NSI19328.1"/>
    </source>
</evidence>
<dbReference type="EMBL" id="JAPRBD010000019">
    <property type="protein sequence ID" value="MCZ0690705.1"/>
    <property type="molecule type" value="Genomic_DNA"/>
</dbReference>
<dbReference type="PANTHER" id="PTHR30432:SF1">
    <property type="entry name" value="DNA-BINDING TRANSCRIPTIONAL DUAL REGULATOR MODE"/>
    <property type="match status" value="1"/>
</dbReference>
<dbReference type="Proteomes" id="UP001212160">
    <property type="component" value="Unassembled WGS sequence"/>
</dbReference>
<dbReference type="Proteomes" id="UP001149331">
    <property type="component" value="Unassembled WGS sequence"/>
</dbReference>
<dbReference type="AlphaFoldDB" id="A0A2N5P5B8"/>
<dbReference type="GeneID" id="57435162"/>
<dbReference type="EMBL" id="JAAIRM010000012">
    <property type="protein sequence ID" value="NSI19328.1"/>
    <property type="molecule type" value="Genomic_DNA"/>
</dbReference>
<evidence type="ECO:0000313" key="19">
    <source>
        <dbReference type="Proteomes" id="UP000283992"/>
    </source>
</evidence>
<evidence type="ECO:0000313" key="11">
    <source>
        <dbReference type="EMBL" id="RGM22936.1"/>
    </source>
</evidence>
<evidence type="ECO:0000313" key="20">
    <source>
        <dbReference type="Proteomes" id="UP000285610"/>
    </source>
</evidence>
<dbReference type="EMBL" id="QRLN01000008">
    <property type="protein sequence ID" value="RHJ12649.1"/>
    <property type="molecule type" value="Genomic_DNA"/>
</dbReference>
<dbReference type="Pfam" id="PF00126">
    <property type="entry name" value="HTH_1"/>
    <property type="match status" value="1"/>
</dbReference>
<sequence length="115" mass="13515">MFHPTLKIKIYQEDLVFGPGLVILMEHILVTESMKDACGEMGMSYSKGWKIINRAEKELGYELLERRHGGKSGGKCTVTEKGKSLMKRYRQMEKETRDCLQKSFEKYFPEYQRIR</sequence>
<feature type="domain" description="HTH lysR-type" evidence="1">
    <location>
        <begin position="26"/>
        <end position="82"/>
    </location>
</feature>
<dbReference type="Proteomes" id="UP001296580">
    <property type="component" value="Unassembled WGS sequence"/>
</dbReference>
<reference evidence="2" key="5">
    <citation type="submission" date="2021-10" db="EMBL/GenBank/DDBJ databases">
        <title>Collection of gut derived symbiotic bacterial strains cultured from healthy donors.</title>
        <authorList>
            <person name="Lin H."/>
            <person name="Littmann E."/>
            <person name="Claire K."/>
            <person name="Pamer E."/>
        </authorList>
    </citation>
    <scope>NUCLEOTIDE SEQUENCE</scope>
    <source>
        <strain evidence="3">MSK.23.18</strain>
        <strain evidence="2">MSK.23.4</strain>
    </source>
</reference>
<dbReference type="Proteomes" id="UP001076974">
    <property type="component" value="Unassembled WGS sequence"/>
</dbReference>
<dbReference type="EMBL" id="JAJBNC010000024">
    <property type="protein sequence ID" value="MCB5494838.1"/>
    <property type="molecule type" value="Genomic_DNA"/>
</dbReference>
<evidence type="ECO:0000313" key="16">
    <source>
        <dbReference type="Proteomes" id="UP000235093"/>
    </source>
</evidence>
<dbReference type="GO" id="GO:0003700">
    <property type="term" value="F:DNA-binding transcription factor activity"/>
    <property type="evidence" value="ECO:0007669"/>
    <property type="project" value="InterPro"/>
</dbReference>
<evidence type="ECO:0000313" key="4">
    <source>
        <dbReference type="EMBL" id="MCZ0690705.1"/>
    </source>
</evidence>
<dbReference type="InterPro" id="IPR051815">
    <property type="entry name" value="Molybdate_resp_trans_reg"/>
</dbReference>
<dbReference type="Proteomes" id="UP000235093">
    <property type="component" value="Unassembled WGS sequence"/>
</dbReference>
<accession>A0A2N5P5B8</accession>
<dbReference type="EMBL" id="JAPZEG010000020">
    <property type="protein sequence ID" value="MDE1204700.1"/>
    <property type="molecule type" value="Genomic_DNA"/>
</dbReference>
<organism evidence="11 17">
    <name type="scientific">Mediterraneibacter gnavus</name>
    <name type="common">Ruminococcus gnavus</name>
    <dbReference type="NCBI Taxonomy" id="33038"/>
    <lineage>
        <taxon>Bacteria</taxon>
        <taxon>Bacillati</taxon>
        <taxon>Bacillota</taxon>
        <taxon>Clostridia</taxon>
        <taxon>Lachnospirales</taxon>
        <taxon>Lachnospiraceae</taxon>
        <taxon>Mediterraneibacter</taxon>
    </lineage>
</organism>
<name>A0A2N5P5B8_MEDGN</name>
<dbReference type="InterPro" id="IPR036390">
    <property type="entry name" value="WH_DNA-bd_sf"/>
</dbReference>
<evidence type="ECO:0000313" key="21">
    <source>
        <dbReference type="Proteomes" id="UP000286137"/>
    </source>
</evidence>
<dbReference type="Gene3D" id="1.10.10.10">
    <property type="entry name" value="Winged helix-like DNA-binding domain superfamily/Winged helix DNA-binding domain"/>
    <property type="match status" value="1"/>
</dbReference>
<dbReference type="InterPro" id="IPR000847">
    <property type="entry name" value="LysR_HTH_N"/>
</dbReference>
<gene>
    <name evidence="10" type="ORF">CDL23_09585</name>
    <name evidence="14" type="ORF">DW142_07895</name>
    <name evidence="13" type="ORF">DWX36_14430</name>
    <name evidence="12" type="ORF">DWY88_12085</name>
    <name evidence="15" type="ORF">DWZ50_14890</name>
    <name evidence="11" type="ORF">DXC31_08935</name>
    <name evidence="7" type="ORF">G4958_08215</name>
    <name evidence="9" type="ORF">G4981_10880</name>
    <name evidence="8" type="ORF">G4993_05460</name>
    <name evidence="3" type="ORF">LIQ08_15890</name>
    <name evidence="2" type="ORF">LIQ10_14060</name>
    <name evidence="6" type="ORF">O4N78_14180</name>
    <name evidence="4" type="ORF">OZZ16_12445</name>
    <name evidence="5" type="ORF">PNW85_14905</name>
</gene>
<proteinExistence type="predicted"/>
<dbReference type="EMBL" id="NIHT01000013">
    <property type="protein sequence ID" value="PLT74667.1"/>
    <property type="molecule type" value="Genomic_DNA"/>
</dbReference>
<evidence type="ECO:0000313" key="2">
    <source>
        <dbReference type="EMBL" id="MCB5494838.1"/>
    </source>
</evidence>
<evidence type="ECO:0000313" key="6">
    <source>
        <dbReference type="EMBL" id="MDE1204700.1"/>
    </source>
</evidence>
<dbReference type="EMBL" id="JAJBOM010000029">
    <property type="protein sequence ID" value="MCB5620622.1"/>
    <property type="molecule type" value="Genomic_DNA"/>
</dbReference>
<dbReference type="Proteomes" id="UP000286137">
    <property type="component" value="Unassembled WGS sequence"/>
</dbReference>
<dbReference type="PANTHER" id="PTHR30432">
    <property type="entry name" value="TRANSCRIPTIONAL REGULATOR MODE"/>
    <property type="match status" value="1"/>
</dbReference>
<reference evidence="17 18" key="2">
    <citation type="submission" date="2018-08" db="EMBL/GenBank/DDBJ databases">
        <title>A genome reference for cultivated species of the human gut microbiota.</title>
        <authorList>
            <person name="Zou Y."/>
            <person name="Xue W."/>
            <person name="Luo G."/>
        </authorList>
    </citation>
    <scope>NUCLEOTIDE SEQUENCE [LARGE SCALE GENOMIC DNA]</scope>
    <source>
        <strain evidence="13 18">AF19-16AC</strain>
        <strain evidence="12 21">AF27-4BH</strain>
        <strain evidence="15 20">AF33-12</strain>
        <strain evidence="14 19">AM12-54</strain>
        <strain evidence="11 17">TF01-20-2</strain>
    </source>
</reference>
<reference evidence="6" key="7">
    <citation type="submission" date="2022-12" db="EMBL/GenBank/DDBJ databases">
        <title>Genome of R. gnavus strain RSHDN_120.</title>
        <authorList>
            <person name="Abdugheni R."/>
        </authorList>
    </citation>
    <scope>NUCLEOTIDE SEQUENCE</scope>
    <source>
        <strain evidence="6">RSHDN_120</strain>
    </source>
</reference>
<protein>
    <submittedName>
        <fullName evidence="11">LysR family transcriptional regulator</fullName>
    </submittedName>
    <submittedName>
        <fullName evidence="10">Molybdenum transporter</fullName>
    </submittedName>
</protein>
<dbReference type="EMBL" id="JAAIRV010000007">
    <property type="protein sequence ID" value="NSI57847.1"/>
    <property type="molecule type" value="Genomic_DNA"/>
</dbReference>
<dbReference type="Proteomes" id="UP000260808">
    <property type="component" value="Unassembled WGS sequence"/>
</dbReference>
<evidence type="ECO:0000313" key="15">
    <source>
        <dbReference type="EMBL" id="RHM71782.1"/>
    </source>
</evidence>
<evidence type="ECO:0000313" key="10">
    <source>
        <dbReference type="EMBL" id="PLT74667.1"/>
    </source>
</evidence>
<reference evidence="4" key="6">
    <citation type="submission" date="2022-11" db="EMBL/GenBank/DDBJ databases">
        <title>Temperate bacteriophages infecting mucin-degrading bacterium Ruminococcus gnavus from the human gut.</title>
        <authorList>
            <person name="Buttimer C."/>
        </authorList>
    </citation>
    <scope>NUCLEOTIDE SEQUENCE</scope>
    <source>
        <strain evidence="4">CCUG 52279</strain>
    </source>
</reference>
<evidence type="ECO:0000313" key="3">
    <source>
        <dbReference type="EMBL" id="MCB5620622.1"/>
    </source>
</evidence>
<reference evidence="10 16" key="1">
    <citation type="journal article" date="2017" name="Genome Med.">
        <title>A novel Ruminococcus gnavus clade enriched in inflammatory bowel disease patients.</title>
        <authorList>
            <person name="Hall A.B."/>
            <person name="Yassour M."/>
            <person name="Sauk J."/>
            <person name="Garner A."/>
            <person name="Jiang X."/>
            <person name="Arthur T."/>
            <person name="Lagoudas G.K."/>
            <person name="Vatanen T."/>
            <person name="Fornelos N."/>
            <person name="Wilson R."/>
            <person name="Bertha M."/>
            <person name="Cohen M."/>
            <person name="Garber J."/>
            <person name="Khalili H."/>
            <person name="Gevers D."/>
            <person name="Ananthakrishnan A.N."/>
            <person name="Kugathasan S."/>
            <person name="Lander E.S."/>
            <person name="Blainey P."/>
            <person name="Vlamakis H."/>
            <person name="Xavier R.J."/>
            <person name="Huttenhower C."/>
        </authorList>
    </citation>
    <scope>NUCLEOTIDE SEQUENCE [LARGE SCALE GENOMIC DNA]</scope>
    <source>
        <strain evidence="10 16">RJX1125</strain>
    </source>
</reference>
<dbReference type="EMBL" id="QSSX01000018">
    <property type="protein sequence ID" value="RGM22936.1"/>
    <property type="molecule type" value="Genomic_DNA"/>
</dbReference>
<reference evidence="7" key="3">
    <citation type="journal article" date="2020" name="Cell Host Microbe">
        <title>Functional and Genomic Variation between Human-Derived Isolates of Lachnospiraceae Reveals Inter- and Intra-Species Diversity.</title>
        <authorList>
            <person name="Sorbara M.T."/>
            <person name="Littmann E.R."/>
            <person name="Fontana E."/>
            <person name="Moody T.U."/>
            <person name="Kohout C.E."/>
            <person name="Gjonbalaj M."/>
            <person name="Eaton V."/>
            <person name="Seok R."/>
            <person name="Leiner I.M."/>
            <person name="Pamer E.G."/>
        </authorList>
    </citation>
    <scope>NUCLEOTIDE SEQUENCE</scope>
    <source>
        <strain evidence="9">MSK.11.9</strain>
        <strain evidence="8">MSK.15.32</strain>
        <strain evidence="7">MSK.22.53</strain>
    </source>
</reference>
<dbReference type="Proteomes" id="UP000283992">
    <property type="component" value="Unassembled WGS sequence"/>
</dbReference>
<reference evidence="7" key="4">
    <citation type="submission" date="2020-02" db="EMBL/GenBank/DDBJ databases">
        <authorList>
            <person name="Littmann E."/>
            <person name="Sorbara M."/>
        </authorList>
    </citation>
    <scope>NUCLEOTIDE SEQUENCE</scope>
    <source>
        <strain evidence="9">MSK.11.9</strain>
        <strain evidence="8">MSK.15.32</strain>
        <strain evidence="7">MSK.22.53</strain>
    </source>
</reference>